<dbReference type="AlphaFoldDB" id="A0A1M6KMB2"/>
<sequence length="133" mass="15818">MIEALCGLMVFSILASALLSGYDSYLKVKKRNKFNEKAIQYIDIITKEIKYNMNYENFGLYQNDKIYYMKNTNVEDLMCSEIKNFISDTKNTENEVCVLQFIKNDDKHNIKVKISYEYGDYKINQEFFKQEFS</sequence>
<gene>
    <name evidence="1" type="ORF">SAMN02745163_02238</name>
</gene>
<dbReference type="EMBL" id="FQZB01000009">
    <property type="protein sequence ID" value="SHJ60065.1"/>
    <property type="molecule type" value="Genomic_DNA"/>
</dbReference>
<evidence type="ECO:0000313" key="2">
    <source>
        <dbReference type="Proteomes" id="UP000184310"/>
    </source>
</evidence>
<name>A0A1M6KMB2_9CLOT</name>
<organism evidence="1 2">
    <name type="scientific">Clostridium cavendishii DSM 21758</name>
    <dbReference type="NCBI Taxonomy" id="1121302"/>
    <lineage>
        <taxon>Bacteria</taxon>
        <taxon>Bacillati</taxon>
        <taxon>Bacillota</taxon>
        <taxon>Clostridia</taxon>
        <taxon>Eubacteriales</taxon>
        <taxon>Clostridiaceae</taxon>
        <taxon>Clostridium</taxon>
    </lineage>
</organism>
<evidence type="ECO:0000313" key="1">
    <source>
        <dbReference type="EMBL" id="SHJ60065.1"/>
    </source>
</evidence>
<accession>A0A1M6KMB2</accession>
<proteinExistence type="predicted"/>
<reference evidence="1 2" key="1">
    <citation type="submission" date="2016-11" db="EMBL/GenBank/DDBJ databases">
        <authorList>
            <person name="Jaros S."/>
            <person name="Januszkiewicz K."/>
            <person name="Wedrychowicz H."/>
        </authorList>
    </citation>
    <scope>NUCLEOTIDE SEQUENCE [LARGE SCALE GENOMIC DNA]</scope>
    <source>
        <strain evidence="1 2">DSM 21758</strain>
    </source>
</reference>
<protein>
    <submittedName>
        <fullName evidence="1">Uncharacterized protein</fullName>
    </submittedName>
</protein>
<dbReference type="Proteomes" id="UP000184310">
    <property type="component" value="Unassembled WGS sequence"/>
</dbReference>
<dbReference type="STRING" id="1121302.SAMN02745163_02238"/>
<keyword evidence="2" id="KW-1185">Reference proteome</keyword>